<dbReference type="OrthoDB" id="5275938at2759"/>
<proteinExistence type="predicted"/>
<reference evidence="1 2" key="1">
    <citation type="journal article" date="2013" name="BMC Genomics">
        <title>Genomics-driven discovery of the pneumocandin biosynthetic gene cluster in the fungus Glarea lozoyensis.</title>
        <authorList>
            <person name="Chen L."/>
            <person name="Yue Q."/>
            <person name="Zhang X."/>
            <person name="Xiang M."/>
            <person name="Wang C."/>
            <person name="Li S."/>
            <person name="Che Y."/>
            <person name="Ortiz-Lopez F.J."/>
            <person name="Bills G.F."/>
            <person name="Liu X."/>
            <person name="An Z."/>
        </authorList>
    </citation>
    <scope>NUCLEOTIDE SEQUENCE [LARGE SCALE GENOMIC DNA]</scope>
    <source>
        <strain evidence="2">ATCC 20868 / MF5171</strain>
    </source>
</reference>
<dbReference type="Gene3D" id="3.30.710.10">
    <property type="entry name" value="Potassium Channel Kv1.1, Chain A"/>
    <property type="match status" value="1"/>
</dbReference>
<sequence>MVTAISSAPLLGQIAPFGDAVFLVGPDAVRLQVVSIFVRTHSKVFEAMLGTNFAEGQKSISNKTKTISLPEDDADALWIIFSAMHGRTSDIPDPLEPDMVLRVAYMADKYDCSQCLKYLIKSWMEVDDAKHRCRKCRAPDQRHWKLMAAAYYFRNEEGFEALSNKWITEYTESYLAVTEYGGFLDPMVLVRLCVILQEKRVEYQVHLLNTAGETLMEYWENCSCSAMFDEDEDVPTPYYQIHDRFLVELRSAAPQLRDIIHNTLNIIDYATTHHIPECRNTTEDRFVLLNRASSDVSSVAWTGKICMDCIRSSTPHSDHPLAPN</sequence>
<gene>
    <name evidence="1" type="ORF">GLAREA_02156</name>
</gene>
<accession>S3CM22</accession>
<name>S3CM22_GLAL2</name>
<keyword evidence="2" id="KW-1185">Reference proteome</keyword>
<dbReference type="RefSeq" id="XP_008087563.1">
    <property type="nucleotide sequence ID" value="XM_008089372.1"/>
</dbReference>
<dbReference type="HOGENOM" id="CLU_858021_0_0_1"/>
<dbReference type="InterPro" id="IPR011333">
    <property type="entry name" value="SKP1/BTB/POZ_sf"/>
</dbReference>
<protein>
    <submittedName>
        <fullName evidence="1">Uncharacterized protein</fullName>
    </submittedName>
</protein>
<dbReference type="AlphaFoldDB" id="S3CM22"/>
<evidence type="ECO:0000313" key="1">
    <source>
        <dbReference type="EMBL" id="EPE26244.1"/>
    </source>
</evidence>
<dbReference type="KEGG" id="glz:GLAREA_02156"/>
<dbReference type="EMBL" id="KE145371">
    <property type="protein sequence ID" value="EPE26244.1"/>
    <property type="molecule type" value="Genomic_DNA"/>
</dbReference>
<dbReference type="Proteomes" id="UP000016922">
    <property type="component" value="Unassembled WGS sequence"/>
</dbReference>
<dbReference type="GeneID" id="19461214"/>
<evidence type="ECO:0000313" key="2">
    <source>
        <dbReference type="Proteomes" id="UP000016922"/>
    </source>
</evidence>
<dbReference type="SUPFAM" id="SSF54695">
    <property type="entry name" value="POZ domain"/>
    <property type="match status" value="1"/>
</dbReference>
<organism evidence="1 2">
    <name type="scientific">Glarea lozoyensis (strain ATCC 20868 / MF5171)</name>
    <dbReference type="NCBI Taxonomy" id="1116229"/>
    <lineage>
        <taxon>Eukaryota</taxon>
        <taxon>Fungi</taxon>
        <taxon>Dikarya</taxon>
        <taxon>Ascomycota</taxon>
        <taxon>Pezizomycotina</taxon>
        <taxon>Leotiomycetes</taxon>
        <taxon>Helotiales</taxon>
        <taxon>Helotiaceae</taxon>
        <taxon>Glarea</taxon>
    </lineage>
</organism>